<evidence type="ECO:0000313" key="3">
    <source>
        <dbReference type="Proteomes" id="UP000478052"/>
    </source>
</evidence>
<dbReference type="EMBL" id="VUJU01001497">
    <property type="protein sequence ID" value="KAF0765038.1"/>
    <property type="molecule type" value="Genomic_DNA"/>
</dbReference>
<gene>
    <name evidence="2" type="ORF">FWK35_00012012</name>
</gene>
<protein>
    <recommendedName>
        <fullName evidence="4">DUF4806 domain-containing protein</fullName>
    </recommendedName>
</protein>
<evidence type="ECO:0000313" key="2">
    <source>
        <dbReference type="EMBL" id="KAF0765038.1"/>
    </source>
</evidence>
<accession>A0A6G0Z3N8</accession>
<reference evidence="2 3" key="1">
    <citation type="submission" date="2019-08" db="EMBL/GenBank/DDBJ databases">
        <title>Whole genome of Aphis craccivora.</title>
        <authorList>
            <person name="Voronova N.V."/>
            <person name="Shulinski R.S."/>
            <person name="Bandarenka Y.V."/>
            <person name="Zhorov D.G."/>
            <person name="Warner D."/>
        </authorList>
    </citation>
    <scope>NUCLEOTIDE SEQUENCE [LARGE SCALE GENOMIC DNA]</scope>
    <source>
        <strain evidence="2">180601</strain>
        <tissue evidence="2">Whole Body</tissue>
    </source>
</reference>
<dbReference type="AlphaFoldDB" id="A0A6G0Z3N8"/>
<evidence type="ECO:0008006" key="4">
    <source>
        <dbReference type="Google" id="ProtNLM"/>
    </source>
</evidence>
<dbReference type="PANTHER" id="PTHR33053">
    <property type="entry name" value="PROTEIN, PUTATIVE-RELATED"/>
    <property type="match status" value="1"/>
</dbReference>
<organism evidence="2 3">
    <name type="scientific">Aphis craccivora</name>
    <name type="common">Cowpea aphid</name>
    <dbReference type="NCBI Taxonomy" id="307492"/>
    <lineage>
        <taxon>Eukaryota</taxon>
        <taxon>Metazoa</taxon>
        <taxon>Ecdysozoa</taxon>
        <taxon>Arthropoda</taxon>
        <taxon>Hexapoda</taxon>
        <taxon>Insecta</taxon>
        <taxon>Pterygota</taxon>
        <taxon>Neoptera</taxon>
        <taxon>Paraneoptera</taxon>
        <taxon>Hemiptera</taxon>
        <taxon>Sternorrhyncha</taxon>
        <taxon>Aphidomorpha</taxon>
        <taxon>Aphidoidea</taxon>
        <taxon>Aphididae</taxon>
        <taxon>Aphidini</taxon>
        <taxon>Aphis</taxon>
        <taxon>Aphis</taxon>
    </lineage>
</organism>
<dbReference type="OrthoDB" id="7551382at2759"/>
<evidence type="ECO:0000256" key="1">
    <source>
        <dbReference type="SAM" id="MobiDB-lite"/>
    </source>
</evidence>
<name>A0A6G0Z3N8_APHCR</name>
<sequence>SKIRRVNESAGCSHWSDDSDNKINTTKNTTASNANDTNCSIVLDLKFSKNYNYNTEIEKHQTTFSENNQSLSILFSPVDVNEDAIDANKQSLEINQFLRNWSIKYNITDVSLSALLVGLKENVTILNTILPSDARTLLKTNIKPNDMAQFLQTFVDEVIVLTYRERGIKGQGGYSSCTKCTVHGITVGNKHVFTELNSAPRINEDFINWSIILDYLHLVCLGVMRTTLLTWYGGVIPFKLSRQLIQKVSEFMYNNRGKELRNRSFMLYLGVVALKGVLDDNKYNNFLTLNVAMSILLNPKTCNNEEMSESFITHNFHGLIHLINDAQHFAPMTDAFTLGSISAFPFENFLQKLKNMIRGKNKPLERIGKRLEQLFSDDHFFSFQSIPSGNFPKLSNMHCSGQWTFTLSPNNCCATTSNDIITVENICFSTELQSSVIVGRKFLVKKNFFTVPCESSTISIYKVEKLSNLKVWPISKVCMNMWTLISIYEPDEEPIPDLIPNNIWLINNAKYNLMSNSTGGRSVADVANGSHTGEIRCNLSKKYHSCSFGNIKDINNIQMILVAISHNMCKISADIQKIKSNMIHMKSEMESFILNDTNKVNNNESQNLEKRTEDILSIFPLSTDDELLAIECKLKDEDLSYTQQLIIGTIALLVQNNTQPQCFPIKRNRLRLGSVGSDKGQAGKHGCKHNNLSARVTLKQPTLSAISLSPVQCSN</sequence>
<feature type="non-terminal residue" evidence="2">
    <location>
        <position position="715"/>
    </location>
</feature>
<dbReference type="Proteomes" id="UP000478052">
    <property type="component" value="Unassembled WGS sequence"/>
</dbReference>
<feature type="non-terminal residue" evidence="2">
    <location>
        <position position="1"/>
    </location>
</feature>
<feature type="region of interest" description="Disordered" evidence="1">
    <location>
        <begin position="1"/>
        <end position="30"/>
    </location>
</feature>
<keyword evidence="3" id="KW-1185">Reference proteome</keyword>
<comment type="caution">
    <text evidence="2">The sequence shown here is derived from an EMBL/GenBank/DDBJ whole genome shotgun (WGS) entry which is preliminary data.</text>
</comment>
<proteinExistence type="predicted"/>